<feature type="transmembrane region" description="Helical" evidence="2">
    <location>
        <begin position="298"/>
        <end position="320"/>
    </location>
</feature>
<name>A0A5A8C6M9_CAFRO</name>
<evidence type="ECO:0000256" key="1">
    <source>
        <dbReference type="SAM" id="MobiDB-lite"/>
    </source>
</evidence>
<feature type="region of interest" description="Disordered" evidence="1">
    <location>
        <begin position="325"/>
        <end position="354"/>
    </location>
</feature>
<organism evidence="3 4">
    <name type="scientific">Cafeteria roenbergensis</name>
    <name type="common">Marine flagellate</name>
    <dbReference type="NCBI Taxonomy" id="33653"/>
    <lineage>
        <taxon>Eukaryota</taxon>
        <taxon>Sar</taxon>
        <taxon>Stramenopiles</taxon>
        <taxon>Bigyra</taxon>
        <taxon>Opalozoa</taxon>
        <taxon>Bicosoecida</taxon>
        <taxon>Cafeteriaceae</taxon>
        <taxon>Cafeteria</taxon>
    </lineage>
</organism>
<sequence length="380" mass="40312">MGESGWAQPADPVQAAAACEPGGCGAFGHCWEGMCLCQRYYLGDKCQVDFVQESGTAPWTAMVVITAAVHIVCVLIALWRLVWRWLRTKALCPAWGARDTAAWLNTGGSLLRLLWLTNVSSTWTIGARAVDGLLLRLPQSAWLSAYCFVILVWREITAASGGRPPEKWHVTAVWVASGFMTLSTSAIAVVDAAEAGGFGGRTALRVAGDIAFAAFVAVLAITGARAASRLRDLALSMASDVRAIPSYDDRIRALMVLRRLREAFQMTIVSVSTAGILVLCVGIVVAAGTSPDGDPQAYLAYMYVVHCIAEPSAAVVLLVVTQQGELPPAGSRPPRRSTRTSSVASQLSGRQLLPSERTALLAQAPRPAASSATRAPPLPV</sequence>
<keyword evidence="4" id="KW-1185">Reference proteome</keyword>
<evidence type="ECO:0000313" key="4">
    <source>
        <dbReference type="Proteomes" id="UP000323011"/>
    </source>
</evidence>
<comment type="caution">
    <text evidence="3">The sequence shown here is derived from an EMBL/GenBank/DDBJ whole genome shotgun (WGS) entry which is preliminary data.</text>
</comment>
<keyword evidence="2" id="KW-0812">Transmembrane</keyword>
<feature type="transmembrane region" description="Helical" evidence="2">
    <location>
        <begin position="263"/>
        <end position="286"/>
    </location>
</feature>
<feature type="transmembrane region" description="Helical" evidence="2">
    <location>
        <begin position="168"/>
        <end position="190"/>
    </location>
</feature>
<dbReference type="EMBL" id="VLTN01000054">
    <property type="protein sequence ID" value="KAA0148364.1"/>
    <property type="molecule type" value="Genomic_DNA"/>
</dbReference>
<evidence type="ECO:0000313" key="3">
    <source>
        <dbReference type="EMBL" id="KAA0148364.1"/>
    </source>
</evidence>
<feature type="transmembrane region" description="Helical" evidence="2">
    <location>
        <begin position="210"/>
        <end position="227"/>
    </location>
</feature>
<accession>A0A5A8C6M9</accession>
<reference evidence="3 4" key="1">
    <citation type="submission" date="2019-07" db="EMBL/GenBank/DDBJ databases">
        <title>Genomes of Cafeteria roenbergensis.</title>
        <authorList>
            <person name="Fischer M.G."/>
            <person name="Hackl T."/>
            <person name="Roman M."/>
        </authorList>
    </citation>
    <scope>NUCLEOTIDE SEQUENCE [LARGE SCALE GENOMIC DNA]</scope>
    <source>
        <strain evidence="3 4">BVI</strain>
    </source>
</reference>
<dbReference type="Proteomes" id="UP000323011">
    <property type="component" value="Unassembled WGS sequence"/>
</dbReference>
<dbReference type="AlphaFoldDB" id="A0A5A8C6M9"/>
<evidence type="ECO:0000256" key="2">
    <source>
        <dbReference type="SAM" id="Phobius"/>
    </source>
</evidence>
<protein>
    <submittedName>
        <fullName evidence="3">Uncharacterized protein</fullName>
    </submittedName>
</protein>
<keyword evidence="2" id="KW-1133">Transmembrane helix</keyword>
<feature type="transmembrane region" description="Helical" evidence="2">
    <location>
        <begin position="59"/>
        <end position="79"/>
    </location>
</feature>
<gene>
    <name evidence="3" type="ORF">FNF29_06751</name>
</gene>
<proteinExistence type="predicted"/>
<keyword evidence="2" id="KW-0472">Membrane</keyword>